<feature type="domain" description="Peptidase M1 membrane alanine aminopeptidase" evidence="13">
    <location>
        <begin position="249"/>
        <end position="462"/>
    </location>
</feature>
<evidence type="ECO:0000256" key="5">
    <source>
        <dbReference type="ARBA" id="ARBA00015611"/>
    </source>
</evidence>
<dbReference type="GO" id="GO:0005737">
    <property type="term" value="C:cytoplasm"/>
    <property type="evidence" value="ECO:0007669"/>
    <property type="project" value="TreeGrafter"/>
</dbReference>
<dbReference type="Proteomes" id="UP001348817">
    <property type="component" value="Chromosome"/>
</dbReference>
<evidence type="ECO:0000256" key="4">
    <source>
        <dbReference type="ARBA" id="ARBA00012564"/>
    </source>
</evidence>
<dbReference type="EC" id="3.4.11.2" evidence="4"/>
<sequence length="853" mass="96754">MRLFIFTLLLILSILSQEAFCSDKKADFPELGVSLQLAKARKARIKDINYALGLHIPKDRKQKISGLAKISLNLSDVQEPLALDFRGDSVLSVSTSAGRLPVIHVNGHIIIPKKALKTGANTINVDFIAADHSLNRDDDKMYTLFVPDRASTAFPCFDQPDLKATYELTLTIPQEWKALANGPLLSESIGSKERTLTYGKTQPISTYLFAFTAGDYQVERRKFGKRNVSLLHMEKDSLKIKESLDPVFEYLEESLYWMEELTGVPYPFSHFDCAAIPAFQFGGMEHPGATFFRQEKLFLDDQATPSAKLYRAKLIAHEVTHMWFGNLVTIKWFNEVWLKEVFANFLADKIVNPKFPDINHDVKFVLSHYPSAYSVDRSEGSHPVQQELDNLLKAGSIYGSIIYHKAPAIMRMAEQLVGEEKFKNALREYVQLHKFGNATWHDLLSILDKHTEQDLSIWSDVWVEKPGMPEYTVKTEYFGEEVSNLEIYQKGNIAKNQPLTWLIGTADEDVTINTSFQSGSSHTIDKAKGLNANFILPNSDAFAYGHFVMDKNSRVYLRKNLRNLKTETARTAVWLNLYEDMLDNRLSGLKFLQAVRDNLGFETNPLIIDKVLGFSSTAFWHFLDNQQRINVSKKQETWLWKNAEMAEEPGVKSAYLKTWSSCLYSDQGLKKALALLNGSSGLAGYKLRYDDYSRLTYSLAVHGKFSDKLLETILEKAPSPHEKSKWKHLAPALSADTASRDAFFMGLAQQQNRTKTVWTLKALALLNHPLRQEHAIKYITPGLELLKETQRTGDLFFPGNWLGALFSGHSSAQATALVREFLDTRPDYPEDLKKKILQNADILFRSSATELTR</sequence>
<dbReference type="Pfam" id="PF01433">
    <property type="entry name" value="Peptidase_M1"/>
    <property type="match status" value="1"/>
</dbReference>
<evidence type="ECO:0000259" key="14">
    <source>
        <dbReference type="Pfam" id="PF17900"/>
    </source>
</evidence>
<dbReference type="AlphaFoldDB" id="A0AAU9DA99"/>
<keyword evidence="10" id="KW-0862">Zinc</keyword>
<dbReference type="InterPro" id="IPR001930">
    <property type="entry name" value="Peptidase_M1"/>
</dbReference>
<dbReference type="SUPFAM" id="SSF55486">
    <property type="entry name" value="Metalloproteases ('zincins'), catalytic domain"/>
    <property type="match status" value="1"/>
</dbReference>
<evidence type="ECO:0000256" key="2">
    <source>
        <dbReference type="ARBA" id="ARBA00001947"/>
    </source>
</evidence>
<dbReference type="CDD" id="cd09602">
    <property type="entry name" value="M1_APN"/>
    <property type="match status" value="1"/>
</dbReference>
<dbReference type="GO" id="GO:0008270">
    <property type="term" value="F:zinc ion binding"/>
    <property type="evidence" value="ECO:0007669"/>
    <property type="project" value="InterPro"/>
</dbReference>
<dbReference type="SUPFAM" id="SSF63737">
    <property type="entry name" value="Leukotriene A4 hydrolase N-terminal domain"/>
    <property type="match status" value="1"/>
</dbReference>
<dbReference type="PANTHER" id="PTHR11533">
    <property type="entry name" value="PROTEASE M1 ZINC METALLOPROTEASE"/>
    <property type="match status" value="1"/>
</dbReference>
<evidence type="ECO:0000256" key="3">
    <source>
        <dbReference type="ARBA" id="ARBA00010136"/>
    </source>
</evidence>
<dbReference type="Gene3D" id="1.10.390.10">
    <property type="entry name" value="Neutral Protease Domain 2"/>
    <property type="match status" value="1"/>
</dbReference>
<dbReference type="InterPro" id="IPR042097">
    <property type="entry name" value="Aminopeptidase_N-like_N_sf"/>
</dbReference>
<comment type="similarity">
    <text evidence="3">Belongs to the peptidase M1 family.</text>
</comment>
<organism evidence="15 16">
    <name type="scientific">Fulvitalea axinellae</name>
    <dbReference type="NCBI Taxonomy" id="1182444"/>
    <lineage>
        <taxon>Bacteria</taxon>
        <taxon>Pseudomonadati</taxon>
        <taxon>Bacteroidota</taxon>
        <taxon>Cytophagia</taxon>
        <taxon>Cytophagales</taxon>
        <taxon>Persicobacteraceae</taxon>
        <taxon>Fulvitalea</taxon>
    </lineage>
</organism>
<feature type="chain" id="PRO_5043538130" description="Aminopeptidase N" evidence="12">
    <location>
        <begin position="22"/>
        <end position="853"/>
    </location>
</feature>
<evidence type="ECO:0000259" key="13">
    <source>
        <dbReference type="Pfam" id="PF01433"/>
    </source>
</evidence>
<name>A0AAU9DA99_9BACT</name>
<evidence type="ECO:0000256" key="7">
    <source>
        <dbReference type="ARBA" id="ARBA00022670"/>
    </source>
</evidence>
<dbReference type="InterPro" id="IPR045357">
    <property type="entry name" value="Aminopeptidase_N-like_N"/>
</dbReference>
<dbReference type="KEGG" id="fax:FUAX_16570"/>
<evidence type="ECO:0000313" key="15">
    <source>
        <dbReference type="EMBL" id="BDD09225.1"/>
    </source>
</evidence>
<keyword evidence="8" id="KW-0479">Metal-binding</keyword>
<keyword evidence="12" id="KW-0732">Signal</keyword>
<dbReference type="GO" id="GO:0043171">
    <property type="term" value="P:peptide catabolic process"/>
    <property type="evidence" value="ECO:0007669"/>
    <property type="project" value="TreeGrafter"/>
</dbReference>
<dbReference type="GO" id="GO:0042277">
    <property type="term" value="F:peptide binding"/>
    <property type="evidence" value="ECO:0007669"/>
    <property type="project" value="TreeGrafter"/>
</dbReference>
<evidence type="ECO:0000313" key="16">
    <source>
        <dbReference type="Proteomes" id="UP001348817"/>
    </source>
</evidence>
<feature type="domain" description="Aminopeptidase N-like N-terminal" evidence="14">
    <location>
        <begin position="141"/>
        <end position="208"/>
    </location>
</feature>
<dbReference type="PANTHER" id="PTHR11533:SF174">
    <property type="entry name" value="PUROMYCIN-SENSITIVE AMINOPEPTIDASE-RELATED"/>
    <property type="match status" value="1"/>
</dbReference>
<dbReference type="InterPro" id="IPR050344">
    <property type="entry name" value="Peptidase_M1_aminopeptidases"/>
</dbReference>
<dbReference type="InterPro" id="IPR027268">
    <property type="entry name" value="Peptidase_M4/M1_CTD_sf"/>
</dbReference>
<evidence type="ECO:0000256" key="10">
    <source>
        <dbReference type="ARBA" id="ARBA00022833"/>
    </source>
</evidence>
<dbReference type="EMBL" id="AP025314">
    <property type="protein sequence ID" value="BDD09225.1"/>
    <property type="molecule type" value="Genomic_DNA"/>
</dbReference>
<evidence type="ECO:0000256" key="8">
    <source>
        <dbReference type="ARBA" id="ARBA00022723"/>
    </source>
</evidence>
<protein>
    <recommendedName>
        <fullName evidence="5">Aminopeptidase N</fullName>
        <ecNumber evidence="4">3.4.11.2</ecNumber>
    </recommendedName>
</protein>
<dbReference type="GO" id="GO:0016285">
    <property type="term" value="F:alanyl aminopeptidase activity"/>
    <property type="evidence" value="ECO:0007669"/>
    <property type="project" value="UniProtKB-EC"/>
</dbReference>
<evidence type="ECO:0000256" key="12">
    <source>
        <dbReference type="SAM" id="SignalP"/>
    </source>
</evidence>
<dbReference type="GO" id="GO:0005615">
    <property type="term" value="C:extracellular space"/>
    <property type="evidence" value="ECO:0007669"/>
    <property type="project" value="TreeGrafter"/>
</dbReference>
<accession>A0AAU9DA99</accession>
<evidence type="ECO:0000256" key="11">
    <source>
        <dbReference type="ARBA" id="ARBA00023049"/>
    </source>
</evidence>
<keyword evidence="7" id="KW-0645">Protease</keyword>
<evidence type="ECO:0000256" key="9">
    <source>
        <dbReference type="ARBA" id="ARBA00022801"/>
    </source>
</evidence>
<gene>
    <name evidence="15" type="ORF">FUAX_16570</name>
</gene>
<comment type="cofactor">
    <cofactor evidence="2">
        <name>Zn(2+)</name>
        <dbReference type="ChEBI" id="CHEBI:29105"/>
    </cofactor>
</comment>
<dbReference type="RefSeq" id="WP_338394439.1">
    <property type="nucleotide sequence ID" value="NZ_AP025314.1"/>
</dbReference>
<reference evidence="15 16" key="1">
    <citation type="submission" date="2021-12" db="EMBL/GenBank/DDBJ databases">
        <title>Genome sequencing of bacteria with rrn-lacking chromosome and rrn-plasmid.</title>
        <authorList>
            <person name="Anda M."/>
            <person name="Iwasaki W."/>
        </authorList>
    </citation>
    <scope>NUCLEOTIDE SEQUENCE [LARGE SCALE GENOMIC DNA]</scope>
    <source>
        <strain evidence="15 16">DSM 100852</strain>
    </source>
</reference>
<keyword evidence="11" id="KW-0482">Metalloprotease</keyword>
<dbReference type="InterPro" id="IPR014782">
    <property type="entry name" value="Peptidase_M1_dom"/>
</dbReference>
<keyword evidence="9" id="KW-0378">Hydrolase</keyword>
<feature type="signal peptide" evidence="12">
    <location>
        <begin position="1"/>
        <end position="21"/>
    </location>
</feature>
<evidence type="ECO:0000256" key="6">
    <source>
        <dbReference type="ARBA" id="ARBA00022438"/>
    </source>
</evidence>
<dbReference type="PRINTS" id="PR00756">
    <property type="entry name" value="ALADIPTASE"/>
</dbReference>
<comment type="catalytic activity">
    <reaction evidence="1">
        <text>Release of an N-terminal amino acid, Xaa-|-Yaa- from a peptide, amide or arylamide. Xaa is preferably Ala, but may be most amino acids including Pro (slow action). When a terminal hydrophobic residue is followed by a prolyl residue, the two may be released as an intact Xaa-Pro dipeptide.</text>
        <dbReference type="EC" id="3.4.11.2"/>
    </reaction>
</comment>
<dbReference type="GO" id="GO:0016020">
    <property type="term" value="C:membrane"/>
    <property type="evidence" value="ECO:0007669"/>
    <property type="project" value="TreeGrafter"/>
</dbReference>
<dbReference type="GO" id="GO:0070006">
    <property type="term" value="F:metalloaminopeptidase activity"/>
    <property type="evidence" value="ECO:0007669"/>
    <property type="project" value="TreeGrafter"/>
</dbReference>
<evidence type="ECO:0000256" key="1">
    <source>
        <dbReference type="ARBA" id="ARBA00000098"/>
    </source>
</evidence>
<dbReference type="GO" id="GO:0006508">
    <property type="term" value="P:proteolysis"/>
    <property type="evidence" value="ECO:0007669"/>
    <property type="project" value="UniProtKB-KW"/>
</dbReference>
<dbReference type="Pfam" id="PF17900">
    <property type="entry name" value="Peptidase_M1_N"/>
    <property type="match status" value="1"/>
</dbReference>
<dbReference type="Gene3D" id="2.60.40.1730">
    <property type="entry name" value="tricorn interacting facor f3 domain"/>
    <property type="match status" value="1"/>
</dbReference>
<keyword evidence="6 15" id="KW-0031">Aminopeptidase</keyword>
<proteinExistence type="inferred from homology"/>
<keyword evidence="16" id="KW-1185">Reference proteome</keyword>